<protein>
    <submittedName>
        <fullName evidence="2">Putative conserved secreted protein</fullName>
    </submittedName>
</protein>
<feature type="chain" id="PRO_5025531699" evidence="1">
    <location>
        <begin position="22"/>
        <end position="71"/>
    </location>
</feature>
<keyword evidence="1" id="KW-0732">Signal</keyword>
<reference evidence="2" key="1">
    <citation type="submission" date="2019-12" db="EMBL/GenBank/DDBJ databases">
        <title>An insight into the sialome of adult female Ixodes ricinus ticks feeding for 6 days.</title>
        <authorList>
            <person name="Perner J."/>
            <person name="Ribeiro J.M.C."/>
        </authorList>
    </citation>
    <scope>NUCLEOTIDE SEQUENCE</scope>
    <source>
        <strain evidence="2">Semi-engorged</strain>
        <tissue evidence="2">Salivary glands</tissue>
    </source>
</reference>
<dbReference type="EMBL" id="GIFC01000670">
    <property type="protein sequence ID" value="MXU82753.1"/>
    <property type="molecule type" value="Transcribed_RNA"/>
</dbReference>
<organism evidence="2">
    <name type="scientific">Ixodes ricinus</name>
    <name type="common">Common tick</name>
    <name type="synonym">Acarus ricinus</name>
    <dbReference type="NCBI Taxonomy" id="34613"/>
    <lineage>
        <taxon>Eukaryota</taxon>
        <taxon>Metazoa</taxon>
        <taxon>Ecdysozoa</taxon>
        <taxon>Arthropoda</taxon>
        <taxon>Chelicerata</taxon>
        <taxon>Arachnida</taxon>
        <taxon>Acari</taxon>
        <taxon>Parasitiformes</taxon>
        <taxon>Ixodida</taxon>
        <taxon>Ixodoidea</taxon>
        <taxon>Ixodidae</taxon>
        <taxon>Ixodinae</taxon>
        <taxon>Ixodes</taxon>
    </lineage>
</organism>
<dbReference type="AlphaFoldDB" id="A0A6B0U9Q8"/>
<sequence>MNAVLIVTFVVVGTLASQVTGLPSKSLNLQARFDDLNHWCYGQTCSNGVGCYPPCKCVKDKRSNKWFCVFL</sequence>
<evidence type="ECO:0000256" key="1">
    <source>
        <dbReference type="SAM" id="SignalP"/>
    </source>
</evidence>
<accession>A0A6B0U9Q8</accession>
<name>A0A6B0U9Q8_IXORI</name>
<feature type="signal peptide" evidence="1">
    <location>
        <begin position="1"/>
        <end position="21"/>
    </location>
</feature>
<proteinExistence type="predicted"/>
<evidence type="ECO:0000313" key="2">
    <source>
        <dbReference type="EMBL" id="MXU82753.1"/>
    </source>
</evidence>